<feature type="region of interest" description="Disordered" evidence="1">
    <location>
        <begin position="389"/>
        <end position="456"/>
    </location>
</feature>
<accession>A0A067QCP9</accession>
<dbReference type="OrthoDB" id="2537141at2759"/>
<feature type="compositionally biased region" description="Basic and acidic residues" evidence="1">
    <location>
        <begin position="187"/>
        <end position="210"/>
    </location>
</feature>
<evidence type="ECO:0000256" key="1">
    <source>
        <dbReference type="SAM" id="MobiDB-lite"/>
    </source>
</evidence>
<organism evidence="2 3">
    <name type="scientific">Jaapia argillacea MUCL 33604</name>
    <dbReference type="NCBI Taxonomy" id="933084"/>
    <lineage>
        <taxon>Eukaryota</taxon>
        <taxon>Fungi</taxon>
        <taxon>Dikarya</taxon>
        <taxon>Basidiomycota</taxon>
        <taxon>Agaricomycotina</taxon>
        <taxon>Agaricomycetes</taxon>
        <taxon>Agaricomycetidae</taxon>
        <taxon>Jaapiales</taxon>
        <taxon>Jaapiaceae</taxon>
        <taxon>Jaapia</taxon>
    </lineage>
</organism>
<protein>
    <submittedName>
        <fullName evidence="2">Uncharacterized protein</fullName>
    </submittedName>
</protein>
<feature type="region of interest" description="Disordered" evidence="1">
    <location>
        <begin position="61"/>
        <end position="172"/>
    </location>
</feature>
<feature type="compositionally biased region" description="Polar residues" evidence="1">
    <location>
        <begin position="434"/>
        <end position="445"/>
    </location>
</feature>
<feature type="region of interest" description="Disordered" evidence="1">
    <location>
        <begin position="1"/>
        <end position="22"/>
    </location>
</feature>
<name>A0A067QCP9_9AGAM</name>
<proteinExistence type="predicted"/>
<dbReference type="InParanoid" id="A0A067QCP9"/>
<feature type="region of interest" description="Disordered" evidence="1">
    <location>
        <begin position="185"/>
        <end position="215"/>
    </location>
</feature>
<dbReference type="AlphaFoldDB" id="A0A067QCP9"/>
<evidence type="ECO:0000313" key="3">
    <source>
        <dbReference type="Proteomes" id="UP000027265"/>
    </source>
</evidence>
<feature type="compositionally biased region" description="Basic and acidic residues" evidence="1">
    <location>
        <begin position="126"/>
        <end position="136"/>
    </location>
</feature>
<feature type="compositionally biased region" description="Basic and acidic residues" evidence="1">
    <location>
        <begin position="152"/>
        <end position="172"/>
    </location>
</feature>
<gene>
    <name evidence="2" type="ORF">JAAARDRAFT_188127</name>
</gene>
<feature type="region of interest" description="Disordered" evidence="1">
    <location>
        <begin position="286"/>
        <end position="339"/>
    </location>
</feature>
<dbReference type="HOGENOM" id="CLU_017237_0_0_1"/>
<sequence>MNGAGLEKAPLNSPNLRSVSLGKLDKPRAISSFIQTQKLFASDYAVEGRTFQASFHLAASPCSPAAPKKPIEVPGFDTPILKPRVPIDRSPPPHELSRQNSTEPVNSEPRPPTEASSHRRQSRPAKKLEKLVKRTADAPNAGGVGAVTPSEAQKKKERLEADIDHAARLTERRERRRVKRALVNPVETEKPSQDGEGEYNMRDRKGEKKAAKEKKPRALAGLALMNGFAATNVGKNRLTLKPAPLAGVFSKGRASAKTHNNKKKMRESVKNAQAFSEFSFLNKISRETPSSSSSSLSSFVISPPKRKRPTSRKLSDSSKPVKKVRLSDPPAPKEPAASTTVAESAIWDIEDDQCDLPSEVTSVLLNANTAEGTVLLDTRALGWDVGGFPPPAVAEDKSDSTPKRLNSRPSEVLGSINHESNPDAPNQGVDDQRSSSLGPWESASQLRPIDLPDQPAMERPLSVSKYFFKPEPAALLRQSDISGENCANHPPLERHYGNNGEAASSHVCRPAPSGHIPIFACYGDASQNFAELPVSPARKSPYSSQRSPQFLMSLRPPSPSTTVDTLDLASGAYEVDSGLSRMAPRITTRLNLDRPSLGDLPPIISVDEHFEDGNCFDDIDVQEAEEAMLWEDYADEARFHATPYTLENVGDGYYEPQTYSDGYEEEQVYNHDISLPDDYGAEITLLQAADWEVECEDYYCEEYYCDEQEDYQAEYSEIGEEGFVADQPYFDECEPAEVMDTTDYPNETQWRLPEDEDWTDCSDAQSFISDSSVASITPMEQFRRGRTLLLDISRDGVGCQDSGQHELLSGGRPGVSSLSRAEQEVVASLKGHWRPHKL</sequence>
<feature type="compositionally biased region" description="Basic and acidic residues" evidence="1">
    <location>
        <begin position="85"/>
        <end position="97"/>
    </location>
</feature>
<feature type="compositionally biased region" description="Polar residues" evidence="1">
    <location>
        <begin position="541"/>
        <end position="550"/>
    </location>
</feature>
<feature type="region of interest" description="Disordered" evidence="1">
    <location>
        <begin position="539"/>
        <end position="558"/>
    </location>
</feature>
<evidence type="ECO:0000313" key="2">
    <source>
        <dbReference type="EMBL" id="KDQ64843.1"/>
    </source>
</evidence>
<keyword evidence="3" id="KW-1185">Reference proteome</keyword>
<dbReference type="EMBL" id="KL197709">
    <property type="protein sequence ID" value="KDQ64843.1"/>
    <property type="molecule type" value="Genomic_DNA"/>
</dbReference>
<reference evidence="3" key="1">
    <citation type="journal article" date="2014" name="Proc. Natl. Acad. Sci. U.S.A.">
        <title>Extensive sampling of basidiomycete genomes demonstrates inadequacy of the white-rot/brown-rot paradigm for wood decay fungi.</title>
        <authorList>
            <person name="Riley R."/>
            <person name="Salamov A.A."/>
            <person name="Brown D.W."/>
            <person name="Nagy L.G."/>
            <person name="Floudas D."/>
            <person name="Held B.W."/>
            <person name="Levasseur A."/>
            <person name="Lombard V."/>
            <person name="Morin E."/>
            <person name="Otillar R."/>
            <person name="Lindquist E.A."/>
            <person name="Sun H."/>
            <person name="LaButti K.M."/>
            <person name="Schmutz J."/>
            <person name="Jabbour D."/>
            <person name="Luo H."/>
            <person name="Baker S.E."/>
            <person name="Pisabarro A.G."/>
            <person name="Walton J.D."/>
            <person name="Blanchette R.A."/>
            <person name="Henrissat B."/>
            <person name="Martin F."/>
            <person name="Cullen D."/>
            <person name="Hibbett D.S."/>
            <person name="Grigoriev I.V."/>
        </authorList>
    </citation>
    <scope>NUCLEOTIDE SEQUENCE [LARGE SCALE GENOMIC DNA]</scope>
    <source>
        <strain evidence="3">MUCL 33604</strain>
    </source>
</reference>
<dbReference type="STRING" id="933084.A0A067QCP9"/>
<dbReference type="Proteomes" id="UP000027265">
    <property type="component" value="Unassembled WGS sequence"/>
</dbReference>